<accession>A0AAJ0G7W8</accession>
<reference evidence="1" key="1">
    <citation type="submission" date="2023-04" db="EMBL/GenBank/DDBJ databases">
        <title>Black Yeasts Isolated from many extreme environments.</title>
        <authorList>
            <person name="Coleine C."/>
            <person name="Stajich J.E."/>
            <person name="Selbmann L."/>
        </authorList>
    </citation>
    <scope>NUCLEOTIDE SEQUENCE</scope>
    <source>
        <strain evidence="1">CCFEE 5312</strain>
    </source>
</reference>
<dbReference type="AlphaFoldDB" id="A0AAJ0G7W8"/>
<organism evidence="1 2">
    <name type="scientific">Extremus antarcticus</name>
    <dbReference type="NCBI Taxonomy" id="702011"/>
    <lineage>
        <taxon>Eukaryota</taxon>
        <taxon>Fungi</taxon>
        <taxon>Dikarya</taxon>
        <taxon>Ascomycota</taxon>
        <taxon>Pezizomycotina</taxon>
        <taxon>Dothideomycetes</taxon>
        <taxon>Dothideomycetidae</taxon>
        <taxon>Mycosphaerellales</taxon>
        <taxon>Extremaceae</taxon>
        <taxon>Extremus</taxon>
    </lineage>
</organism>
<proteinExistence type="predicted"/>
<comment type="caution">
    <text evidence="1">The sequence shown here is derived from an EMBL/GenBank/DDBJ whole genome shotgun (WGS) entry which is preliminary data.</text>
</comment>
<name>A0AAJ0G7W8_9PEZI</name>
<keyword evidence="2" id="KW-1185">Reference proteome</keyword>
<evidence type="ECO:0000313" key="1">
    <source>
        <dbReference type="EMBL" id="KAK3052573.1"/>
    </source>
</evidence>
<protein>
    <submittedName>
        <fullName evidence="1">Uncharacterized protein</fullName>
    </submittedName>
</protein>
<sequence>MATANSTKRKADDALGGDTKKLKSNYGRVIPVIIGTATFMVHEDLLHLGVPAATIPQGAPVVVHVGPQIILEGHLASTFVLYLDCLYSASHDFRIMDENLKKNCTKSIYMIRICECYIRLWLLGDHFKDNTFKNKVMNKLIGETSTGRMFIFRSQITMREKVLQIWSATSHSCHMAGFEGFAMRRIVEKIKNGGHLGIPRLEDAGQYHCHEQGEGECI</sequence>
<evidence type="ECO:0000313" key="2">
    <source>
        <dbReference type="Proteomes" id="UP001271007"/>
    </source>
</evidence>
<gene>
    <name evidence="1" type="ORF">LTR09_006428</name>
</gene>
<dbReference type="EMBL" id="JAWDJX010000020">
    <property type="protein sequence ID" value="KAK3052573.1"/>
    <property type="molecule type" value="Genomic_DNA"/>
</dbReference>
<dbReference type="Proteomes" id="UP001271007">
    <property type="component" value="Unassembled WGS sequence"/>
</dbReference>